<evidence type="ECO:0000256" key="2">
    <source>
        <dbReference type="SAM" id="Phobius"/>
    </source>
</evidence>
<proteinExistence type="predicted"/>
<keyword evidence="2" id="KW-0472">Membrane</keyword>
<protein>
    <submittedName>
        <fullName evidence="3">Uncharacterized protein</fullName>
    </submittedName>
</protein>
<dbReference type="Proteomes" id="UP000198582">
    <property type="component" value="Unassembled WGS sequence"/>
</dbReference>
<feature type="region of interest" description="Disordered" evidence="1">
    <location>
        <begin position="33"/>
        <end position="91"/>
    </location>
</feature>
<dbReference type="OrthoDB" id="9833140at2"/>
<dbReference type="AlphaFoldDB" id="A0A1H8YAA7"/>
<dbReference type="RefSeq" id="WP_091620715.1">
    <property type="nucleotide sequence ID" value="NZ_FOEF01000012.1"/>
</dbReference>
<feature type="region of interest" description="Disordered" evidence="1">
    <location>
        <begin position="236"/>
        <end position="270"/>
    </location>
</feature>
<accession>A0A1H8YAA7</accession>
<dbReference type="EMBL" id="FOEF01000012">
    <property type="protein sequence ID" value="SEP48418.1"/>
    <property type="molecule type" value="Genomic_DNA"/>
</dbReference>
<organism evidence="3 4">
    <name type="scientific">Amycolatopsis saalfeldensis</name>
    <dbReference type="NCBI Taxonomy" id="394193"/>
    <lineage>
        <taxon>Bacteria</taxon>
        <taxon>Bacillati</taxon>
        <taxon>Actinomycetota</taxon>
        <taxon>Actinomycetes</taxon>
        <taxon>Pseudonocardiales</taxon>
        <taxon>Pseudonocardiaceae</taxon>
        <taxon>Amycolatopsis</taxon>
    </lineage>
</organism>
<gene>
    <name evidence="3" type="ORF">SAMN04489732_11232</name>
</gene>
<feature type="compositionally biased region" description="Basic and acidic residues" evidence="1">
    <location>
        <begin position="33"/>
        <end position="90"/>
    </location>
</feature>
<name>A0A1H8YAA7_9PSEU</name>
<reference evidence="3 4" key="1">
    <citation type="submission" date="2016-10" db="EMBL/GenBank/DDBJ databases">
        <authorList>
            <person name="de Groot N.N."/>
        </authorList>
    </citation>
    <scope>NUCLEOTIDE SEQUENCE [LARGE SCALE GENOMIC DNA]</scope>
    <source>
        <strain evidence="3 4">DSM 44993</strain>
    </source>
</reference>
<evidence type="ECO:0000313" key="3">
    <source>
        <dbReference type="EMBL" id="SEP48418.1"/>
    </source>
</evidence>
<keyword evidence="4" id="KW-1185">Reference proteome</keyword>
<feature type="compositionally biased region" description="Polar residues" evidence="1">
    <location>
        <begin position="243"/>
        <end position="263"/>
    </location>
</feature>
<sequence length="270" mass="29963">MEGDPLTGWATVALGAVALATLVYTLATAKRDRGDADRRLKEQHDFDDRRAQRDRADAEARLVEERKAADQRLESERAHMEQVRQRERQQDSGTRLLGYIANLLPLMGRVPYVFIRSGSTQTSGVRGDQADVECELLVQRLQLGGFADLPGLRNAQATEQYRILVHLALTAARGEHHRDDDTGDTVRKRAANLAALDLSRYATFVRLSLEHLIEHGESLNPGDGGAGITFPMFTRRPGDGSAWSPSNVPQGWQNAVSRDNPNDPQYRAAK</sequence>
<keyword evidence="2" id="KW-0812">Transmembrane</keyword>
<evidence type="ECO:0000256" key="1">
    <source>
        <dbReference type="SAM" id="MobiDB-lite"/>
    </source>
</evidence>
<feature type="transmembrane region" description="Helical" evidence="2">
    <location>
        <begin position="6"/>
        <end position="29"/>
    </location>
</feature>
<keyword evidence="2" id="KW-1133">Transmembrane helix</keyword>
<evidence type="ECO:0000313" key="4">
    <source>
        <dbReference type="Proteomes" id="UP000198582"/>
    </source>
</evidence>